<dbReference type="EMBL" id="AVFL01000002">
    <property type="protein sequence ID" value="EWY42306.1"/>
    <property type="molecule type" value="Genomic_DNA"/>
</dbReference>
<evidence type="ECO:0000256" key="2">
    <source>
        <dbReference type="SAM" id="MobiDB-lite"/>
    </source>
</evidence>
<evidence type="ECO:0000313" key="4">
    <source>
        <dbReference type="Proteomes" id="UP000019486"/>
    </source>
</evidence>
<organism evidence="3 4">
    <name type="scientific">Skermanella stibiiresistens SB22</name>
    <dbReference type="NCBI Taxonomy" id="1385369"/>
    <lineage>
        <taxon>Bacteria</taxon>
        <taxon>Pseudomonadati</taxon>
        <taxon>Pseudomonadota</taxon>
        <taxon>Alphaproteobacteria</taxon>
        <taxon>Rhodospirillales</taxon>
        <taxon>Azospirillaceae</taxon>
        <taxon>Skermanella</taxon>
    </lineage>
</organism>
<proteinExistence type="predicted"/>
<name>W9HC54_9PROT</name>
<accession>W9HC54</accession>
<dbReference type="RefSeq" id="WP_037446879.1">
    <property type="nucleotide sequence ID" value="NZ_AVFL01000002.1"/>
</dbReference>
<keyword evidence="4" id="KW-1185">Reference proteome</keyword>
<dbReference type="AlphaFoldDB" id="W9HC54"/>
<dbReference type="STRING" id="1385369.N825_18520"/>
<gene>
    <name evidence="3" type="ORF">N825_18520</name>
</gene>
<feature type="region of interest" description="Disordered" evidence="2">
    <location>
        <begin position="157"/>
        <end position="177"/>
    </location>
</feature>
<reference evidence="3 4" key="1">
    <citation type="submission" date="2013-08" db="EMBL/GenBank/DDBJ databases">
        <title>The genome sequence of Skermanella stibiiresistens.</title>
        <authorList>
            <person name="Zhu W."/>
            <person name="Wang G."/>
        </authorList>
    </citation>
    <scope>NUCLEOTIDE SEQUENCE [LARGE SCALE GENOMIC DNA]</scope>
    <source>
        <strain evidence="3 4">SB22</strain>
    </source>
</reference>
<evidence type="ECO:0000313" key="3">
    <source>
        <dbReference type="EMBL" id="EWY42306.1"/>
    </source>
</evidence>
<sequence length="177" mass="19653">MNSTIIYCFFGGYLGVLIGLRHALQKVNSARHEVRNLGRDRARQTAAIRELAKECRGAKRKLNNTMTAANRLAAEAEQLQVKLKGIRKVDNRLVVLDERRLPEDQRWVLTISGKGGTLPEATGDEGHENWTGNLRFLVWATTMDRAVKKAATRFPPSRGFKIEVTGAPDGGDPSKSD</sequence>
<comment type="caution">
    <text evidence="3">The sequence shown here is derived from an EMBL/GenBank/DDBJ whole genome shotgun (WGS) entry which is preliminary data.</text>
</comment>
<protein>
    <submittedName>
        <fullName evidence="3">Uncharacterized protein</fullName>
    </submittedName>
</protein>
<evidence type="ECO:0000256" key="1">
    <source>
        <dbReference type="SAM" id="Coils"/>
    </source>
</evidence>
<dbReference type="Proteomes" id="UP000019486">
    <property type="component" value="Unassembled WGS sequence"/>
</dbReference>
<keyword evidence="1" id="KW-0175">Coiled coil</keyword>
<dbReference type="OrthoDB" id="7351980at2"/>
<feature type="coiled-coil region" evidence="1">
    <location>
        <begin position="41"/>
        <end position="89"/>
    </location>
</feature>